<comment type="similarity">
    <text evidence="5">Belongs to the Rap family.</text>
</comment>
<accession>V6JGD2</accession>
<reference evidence="6 7" key="1">
    <citation type="journal article" date="2014" name="Genome Announc.">
        <title>Draft Genome Sequence of Streptomyces roseochromogenes subsp. oscitans DS 12.976, Producer of the Aminocoumarin Antibiotic Clorobiocin.</title>
        <authorList>
            <person name="Ruckert C."/>
            <person name="Kalinowski J."/>
            <person name="Heide L."/>
            <person name="Apel A.K."/>
        </authorList>
    </citation>
    <scope>NUCLEOTIDE SEQUENCE [LARGE SCALE GENOMIC DNA]</scope>
    <source>
        <strain evidence="6 7">DS 12.976</strain>
    </source>
</reference>
<name>V6JGD2_STRRC</name>
<proteinExistence type="inferred from homology"/>
<dbReference type="HOGENOM" id="CLU_308572_0_0_11"/>
<keyword evidence="7" id="KW-1185">Reference proteome</keyword>
<evidence type="ECO:0000256" key="1">
    <source>
        <dbReference type="ARBA" id="ARBA00004496"/>
    </source>
</evidence>
<dbReference type="InterPro" id="IPR019734">
    <property type="entry name" value="TPR_rpt"/>
</dbReference>
<dbReference type="Gene3D" id="1.25.40.10">
    <property type="entry name" value="Tetratricopeptide repeat domain"/>
    <property type="match status" value="3"/>
</dbReference>
<dbReference type="GO" id="GO:0005737">
    <property type="term" value="C:cytoplasm"/>
    <property type="evidence" value="ECO:0007669"/>
    <property type="project" value="UniProtKB-SubCell"/>
</dbReference>
<dbReference type="AlphaFoldDB" id="V6JGD2"/>
<gene>
    <name evidence="6" type="ORF">M878_44495</name>
</gene>
<evidence type="ECO:0000256" key="2">
    <source>
        <dbReference type="ARBA" id="ARBA00022490"/>
    </source>
</evidence>
<dbReference type="PANTHER" id="PTHR46630:SF1">
    <property type="entry name" value="TETRATRICOPEPTIDE REPEAT PROTEIN 29"/>
    <property type="match status" value="1"/>
</dbReference>
<dbReference type="EMBL" id="AWQX01000387">
    <property type="protein sequence ID" value="EST18758.1"/>
    <property type="molecule type" value="Genomic_DNA"/>
</dbReference>
<keyword evidence="4" id="KW-0802">TPR repeat</keyword>
<dbReference type="STRING" id="1352936.M878_44495"/>
<dbReference type="SUPFAM" id="SSF81901">
    <property type="entry name" value="HCP-like"/>
    <property type="match status" value="1"/>
</dbReference>
<dbReference type="SMART" id="SM00028">
    <property type="entry name" value="TPR"/>
    <property type="match status" value="5"/>
</dbReference>
<sequence length="956" mass="103240">MSDVVTAIVAYARERDLKLDARTADTKEWRKRHELLVQAMERAAAAQSARLSTLLAEFSVLPPNRVRQPPFPTLGELASDWDGRPEPAGGMYLPRPDFDEELRTALASQTAPYPFLLVYGDDGAGKSTSAWKAVDEVLRPETKVLVPRDGNALAALAEADDLSSIAAAPALIWADGLSAEDLDSLTRETVDRLVDTAFIVATVSANDCAAILDAPRDQMPVARATLRSAYLLHLPYEPEIVEQATLNSFGGVVPTDADEIGDAAVDADMMLLRLNTARTTNPAGMALVRAAVDCRRAGLVRPVSDRELRRLFQHYLAEIRNIPATDELFEAGIAWAQGTGSANDALLTVHPAQRHRAERLWSVARILVDGAEPNRAIPDVLWAELIDFATPEECAHIGMKAGNLRRMAYAAEAHTKAASAPRFEPRARLLAAAAYTELGNRRASRESYEAAYQAAVRDGLSDEACCAAYLLGNFANADGDTDAAIGWWTEAAEHDQRWSLDAHLALGTHYALSGEADKAIDMLDRNFSGAKPAVRRRAAMLLVALQPTPEGLAELAADRDGSVDEPDEERLLRRTLIDHVARRLRNSEATAGTEAAAVNRAEALFEQGVTALLFGTKEGAAAAFERCVECGDAQHSVDAAFELAQLRQEEGDTAGAERAWAVVLGLGQPGMAARAQFNIGLLRMEAGDEVGAIEMLESVLATGDAPRRAHAALLLAQIRESQGADALLVDGLYRLAIDADDPEWLPVALTQLGLRKYGRDGATDEAVSLLRRASTSGHSEAGAKAAWILGRLLEDREDFNGAIQAYQAAIAARHPDFTPAAHSSLGQLYGILNQTGLAMRHLEIAYNSTHPEYRLEAAFHLGLLHYWFGRFRNAAAVFREVVSGQHPSLWPHASVLLGRMCKELGDVRGAAEAWQTVASSGIRPAASEAIAELRELGEALAKHKDLSSNGLDEDDD</sequence>
<evidence type="ECO:0000313" key="6">
    <source>
        <dbReference type="EMBL" id="EST18758.1"/>
    </source>
</evidence>
<dbReference type="Proteomes" id="UP000017984">
    <property type="component" value="Chromosome"/>
</dbReference>
<protein>
    <recommendedName>
        <fullName evidence="8">MalT-like TPR region domain-containing protein</fullName>
    </recommendedName>
</protein>
<dbReference type="InterPro" id="IPR011990">
    <property type="entry name" value="TPR-like_helical_dom_sf"/>
</dbReference>
<dbReference type="SUPFAM" id="SSF48452">
    <property type="entry name" value="TPR-like"/>
    <property type="match status" value="2"/>
</dbReference>
<comment type="caution">
    <text evidence="6">The sequence shown here is derived from an EMBL/GenBank/DDBJ whole genome shotgun (WGS) entry which is preliminary data.</text>
</comment>
<keyword evidence="2" id="KW-0963">Cytoplasm</keyword>
<comment type="subcellular location">
    <subcellularLocation>
        <location evidence="1">Cytoplasm</location>
    </subcellularLocation>
</comment>
<dbReference type="InterPro" id="IPR051476">
    <property type="entry name" value="Bac_ResReg_Asp_Phosphatase"/>
</dbReference>
<evidence type="ECO:0000256" key="4">
    <source>
        <dbReference type="ARBA" id="ARBA00022803"/>
    </source>
</evidence>
<evidence type="ECO:0008006" key="8">
    <source>
        <dbReference type="Google" id="ProtNLM"/>
    </source>
</evidence>
<evidence type="ECO:0000256" key="5">
    <source>
        <dbReference type="ARBA" id="ARBA00038253"/>
    </source>
</evidence>
<organism evidence="6 7">
    <name type="scientific">Streptomyces roseochromogenus subsp. oscitans DS 12.976</name>
    <dbReference type="NCBI Taxonomy" id="1352936"/>
    <lineage>
        <taxon>Bacteria</taxon>
        <taxon>Bacillati</taxon>
        <taxon>Actinomycetota</taxon>
        <taxon>Actinomycetes</taxon>
        <taxon>Kitasatosporales</taxon>
        <taxon>Streptomycetaceae</taxon>
        <taxon>Streptomyces</taxon>
    </lineage>
</organism>
<evidence type="ECO:0000313" key="7">
    <source>
        <dbReference type="Proteomes" id="UP000017984"/>
    </source>
</evidence>
<dbReference type="PATRIC" id="fig|1352936.5.peg.9239"/>
<evidence type="ECO:0000256" key="3">
    <source>
        <dbReference type="ARBA" id="ARBA00022737"/>
    </source>
</evidence>
<keyword evidence="3" id="KW-0677">Repeat</keyword>
<dbReference type="PANTHER" id="PTHR46630">
    <property type="entry name" value="TETRATRICOPEPTIDE REPEAT PROTEIN 29"/>
    <property type="match status" value="1"/>
</dbReference>